<sequence>MQKLSLDAEARQQLSAARGSSAARAARTVMGGHGNVMRQTVIALLAGRELADHVNPGEATLVVLHGRVRLVSEKDAWDGRRGDLIVVPDGRHRLEAVEDAVVLLTVAKLADRSDHAGVASASRPARS</sequence>
<dbReference type="RefSeq" id="WP_116710289.1">
    <property type="nucleotide sequence ID" value="NZ_QEKW01000014.1"/>
</dbReference>
<gene>
    <name evidence="1" type="ORF">C8D89_11413</name>
</gene>
<reference evidence="1 2" key="1">
    <citation type="submission" date="2018-04" db="EMBL/GenBank/DDBJ databases">
        <title>Genomic Encyclopedia of Type Strains, Phase IV (KMG-IV): sequencing the most valuable type-strain genomes for metagenomic binning, comparative biology and taxonomic classification.</title>
        <authorList>
            <person name="Goeker M."/>
        </authorList>
    </citation>
    <scope>NUCLEOTIDE SEQUENCE [LARGE SCALE GENOMIC DNA]</scope>
    <source>
        <strain evidence="1 2">DSM 45771</strain>
    </source>
</reference>
<dbReference type="PANTHER" id="PTHR37694">
    <property type="entry name" value="SLR8022 PROTEIN"/>
    <property type="match status" value="1"/>
</dbReference>
<accession>A0A2U1F0V4</accession>
<evidence type="ECO:0008006" key="3">
    <source>
        <dbReference type="Google" id="ProtNLM"/>
    </source>
</evidence>
<evidence type="ECO:0000313" key="1">
    <source>
        <dbReference type="EMBL" id="PVZ05759.1"/>
    </source>
</evidence>
<protein>
    <recommendedName>
        <fullName evidence="3">Quercetin dioxygenase-like cupin family protein</fullName>
    </recommendedName>
</protein>
<evidence type="ECO:0000313" key="2">
    <source>
        <dbReference type="Proteomes" id="UP000245639"/>
    </source>
</evidence>
<dbReference type="Proteomes" id="UP000245639">
    <property type="component" value="Unassembled WGS sequence"/>
</dbReference>
<keyword evidence="2" id="KW-1185">Reference proteome</keyword>
<dbReference type="InterPro" id="IPR011051">
    <property type="entry name" value="RmlC_Cupin_sf"/>
</dbReference>
<dbReference type="OrthoDB" id="5190473at2"/>
<dbReference type="CDD" id="cd02230">
    <property type="entry name" value="cupin_HP0902-like"/>
    <property type="match status" value="1"/>
</dbReference>
<dbReference type="InterPro" id="IPR014710">
    <property type="entry name" value="RmlC-like_jellyroll"/>
</dbReference>
<organism evidence="1 2">
    <name type="scientific">Actinomycetospora cinnamomea</name>
    <dbReference type="NCBI Taxonomy" id="663609"/>
    <lineage>
        <taxon>Bacteria</taxon>
        <taxon>Bacillati</taxon>
        <taxon>Actinomycetota</taxon>
        <taxon>Actinomycetes</taxon>
        <taxon>Pseudonocardiales</taxon>
        <taxon>Pseudonocardiaceae</taxon>
        <taxon>Actinomycetospora</taxon>
    </lineage>
</organism>
<dbReference type="AlphaFoldDB" id="A0A2U1F0V4"/>
<dbReference type="SUPFAM" id="SSF51182">
    <property type="entry name" value="RmlC-like cupins"/>
    <property type="match status" value="1"/>
</dbReference>
<dbReference type="EMBL" id="QEKW01000014">
    <property type="protein sequence ID" value="PVZ05759.1"/>
    <property type="molecule type" value="Genomic_DNA"/>
</dbReference>
<name>A0A2U1F0V4_9PSEU</name>
<comment type="caution">
    <text evidence="1">The sequence shown here is derived from an EMBL/GenBank/DDBJ whole genome shotgun (WGS) entry which is preliminary data.</text>
</comment>
<dbReference type="Gene3D" id="2.60.120.10">
    <property type="entry name" value="Jelly Rolls"/>
    <property type="match status" value="1"/>
</dbReference>
<proteinExistence type="predicted"/>
<dbReference type="PANTHER" id="PTHR37694:SF1">
    <property type="entry name" value="SLR8022 PROTEIN"/>
    <property type="match status" value="1"/>
</dbReference>